<dbReference type="Proteomes" id="UP001200313">
    <property type="component" value="Unassembled WGS sequence"/>
</dbReference>
<evidence type="ECO:0000259" key="2">
    <source>
        <dbReference type="Pfam" id="PF21821"/>
    </source>
</evidence>
<feature type="region of interest" description="Disordered" evidence="1">
    <location>
        <begin position="175"/>
        <end position="194"/>
    </location>
</feature>
<gene>
    <name evidence="3" type="ORF">L0P79_17210</name>
</gene>
<organism evidence="3 4">
    <name type="scientific">Intestinimonas massiliensis</name>
    <name type="common">ex Afouda et al. 2020</name>
    <dbReference type="NCBI Taxonomy" id="1673721"/>
    <lineage>
        <taxon>Bacteria</taxon>
        <taxon>Bacillati</taxon>
        <taxon>Bacillota</taxon>
        <taxon>Clostridia</taxon>
        <taxon>Eubacteriales</taxon>
        <taxon>Intestinimonas</taxon>
    </lineage>
</organism>
<evidence type="ECO:0000313" key="3">
    <source>
        <dbReference type="EMBL" id="MCG4528784.1"/>
    </source>
</evidence>
<feature type="compositionally biased region" description="Polar residues" evidence="1">
    <location>
        <begin position="175"/>
        <end position="186"/>
    </location>
</feature>
<sequence length="194" mass="20294">MSYMLIGGTGTVVFEKTATVTDESPTMSSQVTSSPIEGGGKITDHAVLDPIKFTITGVVASPAEYAALEAMWRGRELLTYRGAEAFDNLLITSLKRTRSKDNLGGYGFTIAFQQITITSAAFVDIKAPTMSRQDSGAARSAKAAKSARSATQNGLMTTSGEYAAYVASFSASGVNTSVANGRTNPSYAGYQKGG</sequence>
<dbReference type="EMBL" id="JAKNJB010000044">
    <property type="protein sequence ID" value="MCG4528784.1"/>
    <property type="molecule type" value="Genomic_DNA"/>
</dbReference>
<keyword evidence="4" id="KW-1185">Reference proteome</keyword>
<name>A0ABS9MD99_9FIRM</name>
<protein>
    <recommendedName>
        <fullName evidence="2">Dit-like phage tail protein N-terminal domain-containing protein</fullName>
    </recommendedName>
</protein>
<dbReference type="InterPro" id="IPR048494">
    <property type="entry name" value="Dit-like_N"/>
</dbReference>
<dbReference type="RefSeq" id="WP_238075043.1">
    <property type="nucleotide sequence ID" value="NZ_JAKNJB010000044.1"/>
</dbReference>
<evidence type="ECO:0000256" key="1">
    <source>
        <dbReference type="SAM" id="MobiDB-lite"/>
    </source>
</evidence>
<comment type="caution">
    <text evidence="3">The sequence shown here is derived from an EMBL/GenBank/DDBJ whole genome shotgun (WGS) entry which is preliminary data.</text>
</comment>
<dbReference type="Pfam" id="PF21821">
    <property type="entry name" value="Dit_like"/>
    <property type="match status" value="1"/>
</dbReference>
<proteinExistence type="predicted"/>
<feature type="domain" description="Dit-like phage tail protein N-terminal" evidence="2">
    <location>
        <begin position="20"/>
        <end position="125"/>
    </location>
</feature>
<accession>A0ABS9MD99</accession>
<evidence type="ECO:0000313" key="4">
    <source>
        <dbReference type="Proteomes" id="UP001200313"/>
    </source>
</evidence>
<reference evidence="3 4" key="1">
    <citation type="submission" date="2022-01" db="EMBL/GenBank/DDBJ databases">
        <title>Collection of gut derived symbiotic bacterial strains cultured from healthy donors.</title>
        <authorList>
            <person name="Lin H."/>
            <person name="Kohout C."/>
            <person name="Waligurski E."/>
            <person name="Pamer E.G."/>
        </authorList>
    </citation>
    <scope>NUCLEOTIDE SEQUENCE [LARGE SCALE GENOMIC DNA]</scope>
    <source>
        <strain evidence="3 4">DFI.3.7</strain>
    </source>
</reference>